<sequence length="415" mass="47134">MKRERLTEQRVARLKAPESGETFLWDTDTPGFGIRCYAPSVRHPKGRRVWVLQYRAGHGRGARQRRLVIGDVARLSLDEARTLARKRFGEIADGRDPQAEQRETKRREDARLDKALDAYDAYLGRRGAVNRKYIVSTLKSGLLTPLGKIDLDEVDRQAIVQQIDQREEAGKPGAAQDLRAKAATFLNWAVNRGLIHANPLAGYRRERMTRQQATGRRGKRLDETALKAIWTACEGVSRPYGDFVRLLMLTGQRRLETSRMRWRDVDTAGGWWTIPADEAKNGREHRVPLPPAAVAIIEGQPRYARSPYVFTGRGLRPMAGWSQRKADLVKKSGVEFGLHDLRRTFRSGLTQLGIEAELAELMLNHARADLIETYDREPRWKDREAAAKRWADHLLGVVSGTPPADVVNLEDRRRA</sequence>
<dbReference type="Pfam" id="PF22022">
    <property type="entry name" value="Phage_int_M"/>
    <property type="match status" value="1"/>
</dbReference>
<dbReference type="PANTHER" id="PTHR30629">
    <property type="entry name" value="PROPHAGE INTEGRASE"/>
    <property type="match status" value="1"/>
</dbReference>
<gene>
    <name evidence="6" type="ORF">CVT23_08920</name>
</gene>
<dbReference type="InterPro" id="IPR050808">
    <property type="entry name" value="Phage_Integrase"/>
</dbReference>
<dbReference type="GO" id="GO:0006310">
    <property type="term" value="P:DNA recombination"/>
    <property type="evidence" value="ECO:0007669"/>
    <property type="project" value="UniProtKB-KW"/>
</dbReference>
<dbReference type="InterPro" id="IPR002104">
    <property type="entry name" value="Integrase_catalytic"/>
</dbReference>
<dbReference type="Pfam" id="PF00589">
    <property type="entry name" value="Phage_integrase"/>
    <property type="match status" value="1"/>
</dbReference>
<evidence type="ECO:0000313" key="6">
    <source>
        <dbReference type="EMBL" id="PJK29888.1"/>
    </source>
</evidence>
<reference evidence="6 7" key="1">
    <citation type="submission" date="2017-11" db="EMBL/GenBank/DDBJ databases">
        <title>Draft genome sequence of Rhizobiales bacterium SY3-13.</title>
        <authorList>
            <person name="Sun C."/>
        </authorList>
    </citation>
    <scope>NUCLEOTIDE SEQUENCE [LARGE SCALE GENOMIC DNA]</scope>
    <source>
        <strain evidence="6 7">SY3-13</strain>
    </source>
</reference>
<dbReference type="PANTHER" id="PTHR30629:SF2">
    <property type="entry name" value="PROPHAGE INTEGRASE INTS-RELATED"/>
    <property type="match status" value="1"/>
</dbReference>
<dbReference type="Pfam" id="PF13356">
    <property type="entry name" value="Arm-DNA-bind_3"/>
    <property type="match status" value="1"/>
</dbReference>
<dbReference type="GO" id="GO:0003677">
    <property type="term" value="F:DNA binding"/>
    <property type="evidence" value="ECO:0007669"/>
    <property type="project" value="UniProtKB-KW"/>
</dbReference>
<evidence type="ECO:0000259" key="5">
    <source>
        <dbReference type="PROSITE" id="PS51898"/>
    </source>
</evidence>
<dbReference type="AlphaFoldDB" id="A0A2M9G2E9"/>
<accession>A0A2M9G2E9</accession>
<dbReference type="Gene3D" id="1.10.443.10">
    <property type="entry name" value="Intergrase catalytic core"/>
    <property type="match status" value="1"/>
</dbReference>
<evidence type="ECO:0000256" key="2">
    <source>
        <dbReference type="ARBA" id="ARBA00022908"/>
    </source>
</evidence>
<dbReference type="InterPro" id="IPR053876">
    <property type="entry name" value="Phage_int_M"/>
</dbReference>
<dbReference type="InterPro" id="IPR013762">
    <property type="entry name" value="Integrase-like_cat_sf"/>
</dbReference>
<dbReference type="RefSeq" id="WP_109793165.1">
    <property type="nucleotide sequence ID" value="NZ_PHIG01000031.1"/>
</dbReference>
<evidence type="ECO:0000256" key="4">
    <source>
        <dbReference type="ARBA" id="ARBA00023172"/>
    </source>
</evidence>
<dbReference type="InterPro" id="IPR011010">
    <property type="entry name" value="DNA_brk_join_enz"/>
</dbReference>
<dbReference type="SUPFAM" id="SSF56349">
    <property type="entry name" value="DNA breaking-rejoining enzymes"/>
    <property type="match status" value="1"/>
</dbReference>
<dbReference type="CDD" id="cd00801">
    <property type="entry name" value="INT_P4_C"/>
    <property type="match status" value="1"/>
</dbReference>
<protein>
    <recommendedName>
        <fullName evidence="5">Tyr recombinase domain-containing protein</fullName>
    </recommendedName>
</protein>
<dbReference type="InterPro" id="IPR038488">
    <property type="entry name" value="Integrase_DNA-bd_sf"/>
</dbReference>
<feature type="domain" description="Tyr recombinase" evidence="5">
    <location>
        <begin position="216"/>
        <end position="388"/>
    </location>
</feature>
<dbReference type="PROSITE" id="PS51898">
    <property type="entry name" value="TYR_RECOMBINASE"/>
    <property type="match status" value="1"/>
</dbReference>
<dbReference type="OrthoDB" id="7615137at2"/>
<organism evidence="6 7">
    <name type="scientific">Minwuia thermotolerans</name>
    <dbReference type="NCBI Taxonomy" id="2056226"/>
    <lineage>
        <taxon>Bacteria</taxon>
        <taxon>Pseudomonadati</taxon>
        <taxon>Pseudomonadota</taxon>
        <taxon>Alphaproteobacteria</taxon>
        <taxon>Minwuiales</taxon>
        <taxon>Minwuiaceae</taxon>
        <taxon>Minwuia</taxon>
    </lineage>
</organism>
<dbReference type="Gene3D" id="1.10.150.130">
    <property type="match status" value="1"/>
</dbReference>
<dbReference type="GO" id="GO:0015074">
    <property type="term" value="P:DNA integration"/>
    <property type="evidence" value="ECO:0007669"/>
    <property type="project" value="UniProtKB-KW"/>
</dbReference>
<dbReference type="Gene3D" id="3.30.160.390">
    <property type="entry name" value="Integrase, DNA-binding domain"/>
    <property type="match status" value="1"/>
</dbReference>
<keyword evidence="4" id="KW-0233">DNA recombination</keyword>
<evidence type="ECO:0000256" key="3">
    <source>
        <dbReference type="ARBA" id="ARBA00023125"/>
    </source>
</evidence>
<evidence type="ECO:0000256" key="1">
    <source>
        <dbReference type="ARBA" id="ARBA00008857"/>
    </source>
</evidence>
<dbReference type="InterPro" id="IPR010998">
    <property type="entry name" value="Integrase_recombinase_N"/>
</dbReference>
<keyword evidence="7" id="KW-1185">Reference proteome</keyword>
<dbReference type="EMBL" id="PHIG01000031">
    <property type="protein sequence ID" value="PJK29888.1"/>
    <property type="molecule type" value="Genomic_DNA"/>
</dbReference>
<keyword evidence="2" id="KW-0229">DNA integration</keyword>
<evidence type="ECO:0000313" key="7">
    <source>
        <dbReference type="Proteomes" id="UP000229498"/>
    </source>
</evidence>
<keyword evidence="3" id="KW-0238">DNA-binding</keyword>
<dbReference type="Proteomes" id="UP000229498">
    <property type="component" value="Unassembled WGS sequence"/>
</dbReference>
<comment type="similarity">
    <text evidence="1">Belongs to the 'phage' integrase family.</text>
</comment>
<comment type="caution">
    <text evidence="6">The sequence shown here is derived from an EMBL/GenBank/DDBJ whole genome shotgun (WGS) entry which is preliminary data.</text>
</comment>
<name>A0A2M9G2E9_9PROT</name>
<dbReference type="InterPro" id="IPR025166">
    <property type="entry name" value="Integrase_DNA_bind_dom"/>
</dbReference>
<proteinExistence type="inferred from homology"/>